<gene>
    <name evidence="6" type="ordered locus">PTH_0636</name>
</gene>
<dbReference type="STRING" id="370438.PTH_0636"/>
<dbReference type="eggNOG" id="COG0840">
    <property type="taxonomic scope" value="Bacteria"/>
</dbReference>
<evidence type="ECO:0000259" key="5">
    <source>
        <dbReference type="PROSITE" id="PS50111"/>
    </source>
</evidence>
<keyword evidence="7" id="KW-1185">Reference proteome</keyword>
<dbReference type="GO" id="GO:0004888">
    <property type="term" value="F:transmembrane signaling receptor activity"/>
    <property type="evidence" value="ECO:0007669"/>
    <property type="project" value="InterPro"/>
</dbReference>
<keyword evidence="4" id="KW-0175">Coiled coil</keyword>
<dbReference type="Proteomes" id="UP000006556">
    <property type="component" value="Chromosome"/>
</dbReference>
<evidence type="ECO:0000313" key="7">
    <source>
        <dbReference type="Proteomes" id="UP000006556"/>
    </source>
</evidence>
<protein>
    <recommendedName>
        <fullName evidence="5">Methyl-accepting transducer domain-containing protein</fullName>
    </recommendedName>
</protein>
<dbReference type="InterPro" id="IPR004089">
    <property type="entry name" value="MCPsignal_dom"/>
</dbReference>
<dbReference type="PRINTS" id="PR00260">
    <property type="entry name" value="CHEMTRNSDUCR"/>
</dbReference>
<proteinExistence type="inferred from homology"/>
<evidence type="ECO:0000256" key="1">
    <source>
        <dbReference type="ARBA" id="ARBA00023224"/>
    </source>
</evidence>
<dbReference type="Pfam" id="PF00015">
    <property type="entry name" value="MCPsignal"/>
    <property type="match status" value="1"/>
</dbReference>
<dbReference type="GO" id="GO:0006935">
    <property type="term" value="P:chemotaxis"/>
    <property type="evidence" value="ECO:0007669"/>
    <property type="project" value="InterPro"/>
</dbReference>
<dbReference type="PROSITE" id="PS50111">
    <property type="entry name" value="CHEMOTAXIS_TRANSDUC_2"/>
    <property type="match status" value="1"/>
</dbReference>
<accession>A5D4N3</accession>
<dbReference type="InterPro" id="IPR036291">
    <property type="entry name" value="NAD(P)-bd_dom_sf"/>
</dbReference>
<dbReference type="Gene3D" id="1.10.287.950">
    <property type="entry name" value="Methyl-accepting chemotaxis protein"/>
    <property type="match status" value="1"/>
</dbReference>
<evidence type="ECO:0000313" key="6">
    <source>
        <dbReference type="EMBL" id="BAF58817.1"/>
    </source>
</evidence>
<feature type="domain" description="Methyl-accepting transducer" evidence="5">
    <location>
        <begin position="102"/>
        <end position="284"/>
    </location>
</feature>
<dbReference type="InterPro" id="IPR000683">
    <property type="entry name" value="Gfo/Idh/MocA-like_OxRdtase_N"/>
</dbReference>
<dbReference type="PANTHER" id="PTHR32089">
    <property type="entry name" value="METHYL-ACCEPTING CHEMOTAXIS PROTEIN MCPB"/>
    <property type="match status" value="1"/>
</dbReference>
<dbReference type="SUPFAM" id="SSF51735">
    <property type="entry name" value="NAD(P)-binding Rossmann-fold domains"/>
    <property type="match status" value="1"/>
</dbReference>
<evidence type="ECO:0000256" key="4">
    <source>
        <dbReference type="SAM" id="Coils"/>
    </source>
</evidence>
<evidence type="ECO:0000256" key="3">
    <source>
        <dbReference type="PROSITE-ProRule" id="PRU00284"/>
    </source>
</evidence>
<dbReference type="KEGG" id="pth:PTH_0636"/>
<dbReference type="PANTHER" id="PTHR32089:SF112">
    <property type="entry name" value="LYSOZYME-LIKE PROTEIN-RELATED"/>
    <property type="match status" value="1"/>
</dbReference>
<evidence type="ECO:0000256" key="2">
    <source>
        <dbReference type="ARBA" id="ARBA00029447"/>
    </source>
</evidence>
<dbReference type="HOGENOM" id="CLU_085649_0_0_9"/>
<dbReference type="SUPFAM" id="SSF58104">
    <property type="entry name" value="Methyl-accepting chemotaxis protein (MCP) signaling domain"/>
    <property type="match status" value="1"/>
</dbReference>
<dbReference type="Gene3D" id="3.40.50.720">
    <property type="entry name" value="NAD(P)-binding Rossmann-like Domain"/>
    <property type="match status" value="1"/>
</dbReference>
<dbReference type="AlphaFoldDB" id="A5D4N3"/>
<dbReference type="GO" id="GO:0000166">
    <property type="term" value="F:nucleotide binding"/>
    <property type="evidence" value="ECO:0007669"/>
    <property type="project" value="InterPro"/>
</dbReference>
<feature type="coiled-coil region" evidence="4">
    <location>
        <begin position="98"/>
        <end position="139"/>
    </location>
</feature>
<name>A5D4N3_PELTS</name>
<dbReference type="SMART" id="SM00283">
    <property type="entry name" value="MA"/>
    <property type="match status" value="1"/>
</dbReference>
<keyword evidence="1 3" id="KW-0807">Transducer</keyword>
<sequence>MKVCIIGGGRGGRAILDAFYNLKEVEIVGICDKNMDAPGIVLARQLKVPVYSDFNELIKKPGLNLIFEVTGNEKVSEAIINSCPPGVFVVNAHAAKLMMDLIEKNNSLLRQLEEQAQHLAEVAQEINQAMKLIVTAIEEIAQGAKNLNLHTEKLSSSARETEGHLKETGSILEFIQGVGDQTKLLGLNAAIEAARAGEHGRGFTIVAQEIRKMADNSANSAKQINVILKNIEKSVTVIVHNIEEASNIIQKQAAATSEVVGATKKVNDTVEQLYAVATKLASIK</sequence>
<dbReference type="Pfam" id="PF01408">
    <property type="entry name" value="GFO_IDH_MocA"/>
    <property type="match status" value="1"/>
</dbReference>
<reference evidence="7" key="1">
    <citation type="journal article" date="2008" name="Genome Res.">
        <title>The genome of Pelotomaculum thermopropionicum reveals niche-associated evolution in anaerobic microbiota.</title>
        <authorList>
            <person name="Kosaka T."/>
            <person name="Kato S."/>
            <person name="Shimoyama T."/>
            <person name="Ishii S."/>
            <person name="Abe T."/>
            <person name="Watanabe K."/>
        </authorList>
    </citation>
    <scope>NUCLEOTIDE SEQUENCE [LARGE SCALE GENOMIC DNA]</scope>
    <source>
        <strain evidence="7">DSM 13744 / JCM 10971 / SI</strain>
    </source>
</reference>
<dbReference type="InterPro" id="IPR004090">
    <property type="entry name" value="Chemotax_Me-accpt_rcpt"/>
</dbReference>
<dbReference type="GO" id="GO:0016020">
    <property type="term" value="C:membrane"/>
    <property type="evidence" value="ECO:0007669"/>
    <property type="project" value="InterPro"/>
</dbReference>
<dbReference type="EMBL" id="AP009389">
    <property type="protein sequence ID" value="BAF58817.1"/>
    <property type="molecule type" value="Genomic_DNA"/>
</dbReference>
<dbReference type="GO" id="GO:0007165">
    <property type="term" value="P:signal transduction"/>
    <property type="evidence" value="ECO:0007669"/>
    <property type="project" value="UniProtKB-KW"/>
</dbReference>
<comment type="similarity">
    <text evidence="2">Belongs to the methyl-accepting chemotaxis (MCP) protein family.</text>
</comment>
<organism evidence="6 7">
    <name type="scientific">Pelotomaculum thermopropionicum (strain DSM 13744 / JCM 10971 / SI)</name>
    <dbReference type="NCBI Taxonomy" id="370438"/>
    <lineage>
        <taxon>Bacteria</taxon>
        <taxon>Bacillati</taxon>
        <taxon>Bacillota</taxon>
        <taxon>Clostridia</taxon>
        <taxon>Eubacteriales</taxon>
        <taxon>Desulfotomaculaceae</taxon>
        <taxon>Pelotomaculum</taxon>
    </lineage>
</organism>